<dbReference type="EMBL" id="MLAK01000705">
    <property type="protein sequence ID" value="OHT07122.1"/>
    <property type="molecule type" value="Genomic_DNA"/>
</dbReference>
<organism evidence="1 2">
    <name type="scientific">Tritrichomonas foetus</name>
    <dbReference type="NCBI Taxonomy" id="1144522"/>
    <lineage>
        <taxon>Eukaryota</taxon>
        <taxon>Metamonada</taxon>
        <taxon>Parabasalia</taxon>
        <taxon>Tritrichomonadida</taxon>
        <taxon>Tritrichomonadidae</taxon>
        <taxon>Tritrichomonas</taxon>
    </lineage>
</organism>
<dbReference type="VEuPathDB" id="TrichDB:TRFO_05361"/>
<gene>
    <name evidence="1" type="ORF">TRFO_05361</name>
</gene>
<reference evidence="1" key="1">
    <citation type="submission" date="2016-10" db="EMBL/GenBank/DDBJ databases">
        <authorList>
            <person name="Benchimol M."/>
            <person name="Almeida L.G."/>
            <person name="Vasconcelos A.T."/>
            <person name="Perreira-Neves A."/>
            <person name="Rosa I.A."/>
            <person name="Tasca T."/>
            <person name="Bogo M.R."/>
            <person name="de Souza W."/>
        </authorList>
    </citation>
    <scope>NUCLEOTIDE SEQUENCE [LARGE SCALE GENOMIC DNA]</scope>
    <source>
        <strain evidence="1">K</strain>
    </source>
</reference>
<sequence length="222" mass="25927">MRRNYQTFPFKNYSNFFNSTQQQQQQNSFLSSNFDSENIFSSTRRRIDNMEIQRHEEAENYLENNVIIVSFASFIVCFIENGIAYFGYEAFNILLNQVKRNVSLRKIIENGNNKHFHDNISIPFYVPQNGYNFEYESKQYGVFQYFNFGQCAKIGNGNQIAYVGSKEFFDLLTSWFYKNIISTEAGSLLGILNDGFKDMLGFYKSQINALNRGELLINSLLC</sequence>
<dbReference type="RefSeq" id="XP_068360258.1">
    <property type="nucleotide sequence ID" value="XM_068492445.1"/>
</dbReference>
<dbReference type="Proteomes" id="UP000179807">
    <property type="component" value="Unassembled WGS sequence"/>
</dbReference>
<comment type="caution">
    <text evidence="1">The sequence shown here is derived from an EMBL/GenBank/DDBJ whole genome shotgun (WGS) entry which is preliminary data.</text>
</comment>
<dbReference type="AlphaFoldDB" id="A0A1J4K827"/>
<name>A0A1J4K827_9EUKA</name>
<keyword evidence="2" id="KW-1185">Reference proteome</keyword>
<protein>
    <submittedName>
        <fullName evidence="1">Uncharacterized protein</fullName>
    </submittedName>
</protein>
<accession>A0A1J4K827</accession>
<evidence type="ECO:0000313" key="2">
    <source>
        <dbReference type="Proteomes" id="UP000179807"/>
    </source>
</evidence>
<dbReference type="GeneID" id="94827149"/>
<evidence type="ECO:0000313" key="1">
    <source>
        <dbReference type="EMBL" id="OHT07122.1"/>
    </source>
</evidence>
<proteinExistence type="predicted"/>